<evidence type="ECO:0008006" key="3">
    <source>
        <dbReference type="Google" id="ProtNLM"/>
    </source>
</evidence>
<keyword evidence="2" id="KW-1185">Reference proteome</keyword>
<dbReference type="Proteomes" id="UP001596169">
    <property type="component" value="Unassembled WGS sequence"/>
</dbReference>
<protein>
    <recommendedName>
        <fullName evidence="3">Phage tail protein</fullName>
    </recommendedName>
</protein>
<comment type="caution">
    <text evidence="1">The sequence shown here is derived from an EMBL/GenBank/DDBJ whole genome shotgun (WGS) entry which is preliminary data.</text>
</comment>
<proteinExistence type="predicted"/>
<reference evidence="2" key="1">
    <citation type="journal article" date="2019" name="Int. J. Syst. Evol. Microbiol.">
        <title>The Global Catalogue of Microorganisms (GCM) 10K type strain sequencing project: providing services to taxonomists for standard genome sequencing and annotation.</title>
        <authorList>
            <consortium name="The Broad Institute Genomics Platform"/>
            <consortium name="The Broad Institute Genome Sequencing Center for Infectious Disease"/>
            <person name="Wu L."/>
            <person name="Ma J."/>
        </authorList>
    </citation>
    <scope>NUCLEOTIDE SEQUENCE [LARGE SCALE GENOMIC DNA]</scope>
    <source>
        <strain evidence="2">JCM30009</strain>
    </source>
</reference>
<evidence type="ECO:0000313" key="2">
    <source>
        <dbReference type="Proteomes" id="UP001596169"/>
    </source>
</evidence>
<accession>A0ABW1PZS3</accession>
<dbReference type="RefSeq" id="WP_378109018.1">
    <property type="nucleotide sequence ID" value="NZ_JBHSRG010000009.1"/>
</dbReference>
<dbReference type="EMBL" id="JBHSRG010000009">
    <property type="protein sequence ID" value="MFC6122152.1"/>
    <property type="molecule type" value="Genomic_DNA"/>
</dbReference>
<sequence>MIYTTGTIAVSGNTLTGTGTNFTAAGSLVRVGCTLVTLANPVQIFQITAINSATQLTVTPAATPVIAAGTAYAILLSDSLSVDGLAQNIAETLTLYQKNMSGFADVMNGAGDVTITTNGVPVTVPGQKSLAKKGANSDITSLSGLTTALSLLQGGTGATTRDAALSNLGITYVGSGTNASVIKIGNIYQMDFLISGGAPVGAYNPSVVGGLTYYTHYYKLALPMALPNGIMVALANIIGDRFGNQNPGYNADVKTCRDNDNGTGLLTTYLTVSVKAVQTGWIPYFNVRVVGY</sequence>
<evidence type="ECO:0000313" key="1">
    <source>
        <dbReference type="EMBL" id="MFC6122152.1"/>
    </source>
</evidence>
<gene>
    <name evidence="1" type="ORF">ACFPZP_13930</name>
</gene>
<organism evidence="1 2">
    <name type="scientific">Citrobacter bitternis</name>
    <dbReference type="NCBI Taxonomy" id="1585982"/>
    <lineage>
        <taxon>Bacteria</taxon>
        <taxon>Pseudomonadati</taxon>
        <taxon>Pseudomonadota</taxon>
        <taxon>Gammaproteobacteria</taxon>
        <taxon>Enterobacterales</taxon>
        <taxon>Enterobacteriaceae</taxon>
        <taxon>Citrobacter</taxon>
    </lineage>
</organism>
<name>A0ABW1PZS3_9ENTR</name>